<dbReference type="EC" id="3.5.1.25" evidence="7"/>
<evidence type="ECO:0000313" key="8">
    <source>
        <dbReference type="Proteomes" id="UP001595443"/>
    </source>
</evidence>
<keyword evidence="3 5" id="KW-0378">Hydrolase</keyword>
<evidence type="ECO:0000259" key="6">
    <source>
        <dbReference type="Pfam" id="PF01979"/>
    </source>
</evidence>
<reference evidence="8" key="1">
    <citation type="journal article" date="2019" name="Int. J. Syst. Evol. Microbiol.">
        <title>The Global Catalogue of Microorganisms (GCM) 10K type strain sequencing project: providing services to taxonomists for standard genome sequencing and annotation.</title>
        <authorList>
            <consortium name="The Broad Institute Genomics Platform"/>
            <consortium name="The Broad Institute Genome Sequencing Center for Infectious Disease"/>
            <person name="Wu L."/>
            <person name="Ma J."/>
        </authorList>
    </citation>
    <scope>NUCLEOTIDE SEQUENCE [LARGE SCALE GENOMIC DNA]</scope>
    <source>
        <strain evidence="8">KCTC 62192</strain>
    </source>
</reference>
<dbReference type="RefSeq" id="WP_377833827.1">
    <property type="nucleotide sequence ID" value="NZ_JBHRSK010000010.1"/>
</dbReference>
<dbReference type="Proteomes" id="UP001595443">
    <property type="component" value="Unassembled WGS sequence"/>
</dbReference>
<dbReference type="InterPro" id="IPR006680">
    <property type="entry name" value="Amidohydro-rel"/>
</dbReference>
<evidence type="ECO:0000313" key="7">
    <source>
        <dbReference type="EMBL" id="MFC2969121.1"/>
    </source>
</evidence>
<keyword evidence="8" id="KW-1185">Reference proteome</keyword>
<evidence type="ECO:0000256" key="3">
    <source>
        <dbReference type="ARBA" id="ARBA00022801"/>
    </source>
</evidence>
<gene>
    <name evidence="7" type="primary">nagA</name>
    <name evidence="7" type="ORF">ACFOES_13530</name>
</gene>
<comment type="similarity">
    <text evidence="1 5">Belongs to the metallo-dependent hydrolases superfamily. NagA family.</text>
</comment>
<dbReference type="InterPro" id="IPR011059">
    <property type="entry name" value="Metal-dep_hydrolase_composite"/>
</dbReference>
<dbReference type="Pfam" id="PF01979">
    <property type="entry name" value="Amidohydro_1"/>
    <property type="match status" value="1"/>
</dbReference>
<dbReference type="Pfam" id="PF22643">
    <property type="entry name" value="NagA_N"/>
    <property type="match status" value="1"/>
</dbReference>
<dbReference type="SUPFAM" id="SSF51338">
    <property type="entry name" value="Composite domain of metallo-dependent hydrolases"/>
    <property type="match status" value="1"/>
</dbReference>
<dbReference type="PIRSF" id="PIRSF038994">
    <property type="entry name" value="NagA"/>
    <property type="match status" value="1"/>
</dbReference>
<dbReference type="NCBIfam" id="TIGR00221">
    <property type="entry name" value="nagA"/>
    <property type="match status" value="1"/>
</dbReference>
<evidence type="ECO:0000256" key="5">
    <source>
        <dbReference type="PIRNR" id="PIRNR038994"/>
    </source>
</evidence>
<keyword evidence="4 5" id="KW-0119">Carbohydrate metabolism</keyword>
<evidence type="ECO:0000256" key="2">
    <source>
        <dbReference type="ARBA" id="ARBA00022723"/>
    </source>
</evidence>
<dbReference type="SUPFAM" id="SSF51556">
    <property type="entry name" value="Metallo-dependent hydrolases"/>
    <property type="match status" value="1"/>
</dbReference>
<evidence type="ECO:0000256" key="1">
    <source>
        <dbReference type="ARBA" id="ARBA00010716"/>
    </source>
</evidence>
<protein>
    <submittedName>
        <fullName evidence="7">N-acetylglucosamine-6-phosphate deacetylase</fullName>
        <ecNumber evidence="7">3.5.1.25</ecNumber>
    </submittedName>
</protein>
<name>A0ABV7AIC1_9RHOB</name>
<dbReference type="InterPro" id="IPR003764">
    <property type="entry name" value="GlcNAc_6-P_deAcase"/>
</dbReference>
<comment type="caution">
    <text evidence="7">The sequence shown here is derived from an EMBL/GenBank/DDBJ whole genome shotgun (WGS) entry which is preliminary data.</text>
</comment>
<dbReference type="GO" id="GO:0008448">
    <property type="term" value="F:N-acetylglucosamine-6-phosphate deacetylase activity"/>
    <property type="evidence" value="ECO:0007669"/>
    <property type="project" value="UniProtKB-EC"/>
</dbReference>
<organism evidence="7 8">
    <name type="scientific">Acidimangrovimonas pyrenivorans</name>
    <dbReference type="NCBI Taxonomy" id="2030798"/>
    <lineage>
        <taxon>Bacteria</taxon>
        <taxon>Pseudomonadati</taxon>
        <taxon>Pseudomonadota</taxon>
        <taxon>Alphaproteobacteria</taxon>
        <taxon>Rhodobacterales</taxon>
        <taxon>Paracoccaceae</taxon>
        <taxon>Acidimangrovimonas</taxon>
    </lineage>
</organism>
<evidence type="ECO:0000256" key="4">
    <source>
        <dbReference type="ARBA" id="ARBA00023277"/>
    </source>
</evidence>
<feature type="domain" description="Amidohydrolase-related" evidence="6">
    <location>
        <begin position="51"/>
        <end position="378"/>
    </location>
</feature>
<dbReference type="InterPro" id="IPR032466">
    <property type="entry name" value="Metal_Hydrolase"/>
</dbReference>
<dbReference type="Gene3D" id="3.20.20.140">
    <property type="entry name" value="Metal-dependent hydrolases"/>
    <property type="match status" value="1"/>
</dbReference>
<dbReference type="EMBL" id="JBHRSK010000010">
    <property type="protein sequence ID" value="MFC2969121.1"/>
    <property type="molecule type" value="Genomic_DNA"/>
</dbReference>
<dbReference type="PANTHER" id="PTHR11113:SF14">
    <property type="entry name" value="N-ACETYLGLUCOSAMINE-6-PHOSPHATE DEACETYLASE"/>
    <property type="match status" value="1"/>
</dbReference>
<accession>A0ABV7AIC1</accession>
<keyword evidence="2" id="KW-0479">Metal-binding</keyword>
<dbReference type="Gene3D" id="2.30.40.10">
    <property type="entry name" value="Urease, subunit C, domain 1"/>
    <property type="match status" value="1"/>
</dbReference>
<sequence length="381" mass="38478">MSRKILTGARIFDGDSLRDGHALVLDGATITALVPEAEAPEGPREALPGGIIAPGLVDLQVNGGGGTMLGTEPGVEEIATICAAHRALGTLHLTPTLITDTPEATAQVLAAGIAAARAGVPGFAGLHIEGPHLDPRRKGAHDPALIRPMEAEDLDLLCRSAAELPSLMVTLAPESVTVEQIATLAGAGVTVSLGHTDTGLAGARAAYAAGARCTTHLFNAMSQLGNREPGLVGAALDSESAYAGMIADGIHVAPEALRIAIAAKRGADRLFLVTDAMAPAGTAMTEFTLGGRTILRRDGRLTLADGTLAGADVTLPAALGVITGKVGLAPEAALRMATAVPAACIGAGAELGRIAPGRSADLVHLTEEMALRRVWVSGAPL</sequence>
<proteinExistence type="inferred from homology"/>
<dbReference type="PANTHER" id="PTHR11113">
    <property type="entry name" value="N-ACETYLGLUCOSAMINE-6-PHOSPHATE DEACETYLASE"/>
    <property type="match status" value="1"/>
</dbReference>